<comment type="subcellular location">
    <subcellularLocation>
        <location evidence="2">Secreted</location>
    </subcellularLocation>
</comment>
<proteinExistence type="inferred from homology"/>
<keyword evidence="6" id="KW-0186">Copper</keyword>
<dbReference type="Pfam" id="PF00372">
    <property type="entry name" value="Hemocyanin_M"/>
    <property type="match status" value="1"/>
</dbReference>
<dbReference type="SUPFAM" id="SSF48056">
    <property type="entry name" value="Di-copper centre-containing domain"/>
    <property type="match status" value="1"/>
</dbReference>
<dbReference type="SUPFAM" id="SSF81296">
    <property type="entry name" value="E set domains"/>
    <property type="match status" value="1"/>
</dbReference>
<evidence type="ECO:0000256" key="6">
    <source>
        <dbReference type="ARBA" id="ARBA00023008"/>
    </source>
</evidence>
<evidence type="ECO:0000256" key="8">
    <source>
        <dbReference type="SAM" id="MobiDB-lite"/>
    </source>
</evidence>
<evidence type="ECO:0000313" key="11">
    <source>
        <dbReference type="Proteomes" id="UP001642540"/>
    </source>
</evidence>
<dbReference type="Pfam" id="PF03723">
    <property type="entry name" value="Hemocyanin_C"/>
    <property type="match status" value="1"/>
</dbReference>
<gene>
    <name evidence="10" type="ORF">ODALV1_LOCUS2161</name>
</gene>
<dbReference type="InterPro" id="IPR036697">
    <property type="entry name" value="Hemocyanin_N_sf"/>
</dbReference>
<evidence type="ECO:0000256" key="5">
    <source>
        <dbReference type="ARBA" id="ARBA00022723"/>
    </source>
</evidence>
<comment type="caution">
    <text evidence="10">The sequence shown here is derived from an EMBL/GenBank/DDBJ whole genome shotgun (WGS) entry which is preliminary data.</text>
</comment>
<evidence type="ECO:0000256" key="7">
    <source>
        <dbReference type="ARBA" id="ARBA00023157"/>
    </source>
</evidence>
<keyword evidence="5" id="KW-0479">Metal-binding</keyword>
<keyword evidence="7" id="KW-1015">Disulfide bond</keyword>
<comment type="similarity">
    <text evidence="3">Belongs to the tyrosinase family.</text>
</comment>
<comment type="cofactor">
    <cofactor evidence="1">
        <name>Cu(2+)</name>
        <dbReference type="ChEBI" id="CHEBI:29036"/>
    </cofactor>
</comment>
<dbReference type="InterPro" id="IPR000896">
    <property type="entry name" value="Hemocyanin/hexamerin_mid_dom"/>
</dbReference>
<dbReference type="InterPro" id="IPR037020">
    <property type="entry name" value="Hemocyanin_C_sf"/>
</dbReference>
<feature type="compositionally biased region" description="Polar residues" evidence="8">
    <location>
        <begin position="748"/>
        <end position="757"/>
    </location>
</feature>
<dbReference type="InterPro" id="IPR008922">
    <property type="entry name" value="Di-copper_centre_dom_sf"/>
</dbReference>
<feature type="region of interest" description="Disordered" evidence="8">
    <location>
        <begin position="737"/>
        <end position="827"/>
    </location>
</feature>
<protein>
    <recommendedName>
        <fullName evidence="9">Tyrosinase copper-binding domain-containing protein</fullName>
    </recommendedName>
</protein>
<dbReference type="Pfam" id="PF03722">
    <property type="entry name" value="Hemocyanin_N"/>
    <property type="match status" value="1"/>
</dbReference>
<dbReference type="Gene3D" id="1.20.1370.10">
    <property type="entry name" value="Hemocyanin, N-terminal domain"/>
    <property type="match status" value="1"/>
</dbReference>
<dbReference type="PANTHER" id="PTHR11511:SF4">
    <property type="entry name" value="PHENOLOXIDASE 2-RELATED"/>
    <property type="match status" value="1"/>
</dbReference>
<sequence length="827" mass="93630">MDTERRRNFLYLFERVGEPLYFSPRGRGATQVMFSVPQDAIPCNELRDASRVNQGGFSGVQMVAVQAPTTMPNLNRVAQMCPRTALYNYFNPLHRSATKELLDMFRNQGTLDQFLSMACVCRDSPMVNCKLWINAFSAALLTHPQTVNSFQLPALCEVMPDNFFSAFALRQAFRQTGLPAADRGIITVDNFRTGRNTNPENRLAYFREDMGINTHHWHWHLVYRLDDAQQPGRRKGELFYYMHHAMIARYDSERLSNGLTRVRAMSIDDNPVVKEGYFGKLYDTNSGQNWGTRQNDTPLRNLNRTGDPNLPPSFHQLTLNQLRIWRDRVMEAIDTGLVNMGTGTRTPLNIDILGDMLEASALSPNPQFYGPDGVHNVGHVFISHSHDPEYKHLENSGPMGDTTTAMRDPIFYRWHKYIDVIFDYYKQTLQPYQDRGGEFPLAWQGVDVTSVQVQSTTFGSQPNILQTFFMDSNVDLSRGLDFTRTNMNQLGPIWLRFRHLNHDPFNYTIQVRNSSNAQVRATVRIYLAPRNTEHGEQFEMTHQRKMFFELDKFQENLNPGDNTIRRISTLSGVTVPWEQTFRDLERNMELPTAAQSICGCGWPQHMLIPRGTPTGMIFDLVVFLTNATEDAVPGATPPQNPNCRESLSFCGRLNQPYPDAKPMGYPFDRNPFTVPDPANPTGPQVPARNLEEYVNRIPNMTAIQIRIVHDANRPVVVRPDNGPTKPMREISGDASLNASTMCAPGQGMVSNTATPATQPRPMEMGPQRPSSGRPGTGNIATSPSRDSPTWARPQHPSRGQPNVPTQWLPRPSSPRSRPGSPTWGWRG</sequence>
<keyword evidence="11" id="KW-1185">Reference proteome</keyword>
<dbReference type="InterPro" id="IPR013788">
    <property type="entry name" value="Hemocyanin/hexamerin"/>
</dbReference>
<feature type="compositionally biased region" description="Low complexity" evidence="8">
    <location>
        <begin position="809"/>
        <end position="821"/>
    </location>
</feature>
<dbReference type="PROSITE" id="PS00498">
    <property type="entry name" value="TYROSINASE_2"/>
    <property type="match status" value="1"/>
</dbReference>
<evidence type="ECO:0000256" key="1">
    <source>
        <dbReference type="ARBA" id="ARBA00001973"/>
    </source>
</evidence>
<evidence type="ECO:0000259" key="9">
    <source>
        <dbReference type="PROSITE" id="PS00498"/>
    </source>
</evidence>
<organism evidence="10 11">
    <name type="scientific">Orchesella dallaii</name>
    <dbReference type="NCBI Taxonomy" id="48710"/>
    <lineage>
        <taxon>Eukaryota</taxon>
        <taxon>Metazoa</taxon>
        <taxon>Ecdysozoa</taxon>
        <taxon>Arthropoda</taxon>
        <taxon>Hexapoda</taxon>
        <taxon>Collembola</taxon>
        <taxon>Entomobryomorpha</taxon>
        <taxon>Entomobryoidea</taxon>
        <taxon>Orchesellidae</taxon>
        <taxon>Orchesellinae</taxon>
        <taxon>Orchesella</taxon>
    </lineage>
</organism>
<dbReference type="SUPFAM" id="SSF48050">
    <property type="entry name" value="Hemocyanin, N-terminal domain"/>
    <property type="match status" value="1"/>
</dbReference>
<name>A0ABP1PV57_9HEXA</name>
<reference evidence="10 11" key="1">
    <citation type="submission" date="2024-08" db="EMBL/GenBank/DDBJ databases">
        <authorList>
            <person name="Cucini C."/>
            <person name="Frati F."/>
        </authorList>
    </citation>
    <scope>NUCLEOTIDE SEQUENCE [LARGE SCALE GENOMIC DNA]</scope>
</reference>
<evidence type="ECO:0000256" key="2">
    <source>
        <dbReference type="ARBA" id="ARBA00004613"/>
    </source>
</evidence>
<dbReference type="Gene3D" id="2.60.40.1520">
    <property type="entry name" value="Hemocyanin, C-terminal domain"/>
    <property type="match status" value="1"/>
</dbReference>
<evidence type="ECO:0000256" key="4">
    <source>
        <dbReference type="ARBA" id="ARBA00022525"/>
    </source>
</evidence>
<dbReference type="Gene3D" id="1.10.1280.10">
    <property type="entry name" value="Di-copper center containing domain from catechol oxidase"/>
    <property type="match status" value="1"/>
</dbReference>
<dbReference type="PROSITE" id="PS00210">
    <property type="entry name" value="HEMOCYANIN_2"/>
    <property type="match status" value="1"/>
</dbReference>
<feature type="domain" description="Tyrosinase copper-binding" evidence="9">
    <location>
        <begin position="408"/>
        <end position="419"/>
    </location>
</feature>
<dbReference type="InterPro" id="IPR002227">
    <property type="entry name" value="Tyrosinase_Cu-bd"/>
</dbReference>
<dbReference type="EMBL" id="CAXLJM020000007">
    <property type="protein sequence ID" value="CAL8072418.1"/>
    <property type="molecule type" value="Genomic_DNA"/>
</dbReference>
<dbReference type="PRINTS" id="PR00187">
    <property type="entry name" value="HAEMOCYANIN"/>
</dbReference>
<accession>A0ABP1PV57</accession>
<dbReference type="InterPro" id="IPR005203">
    <property type="entry name" value="Hemocyanin_C"/>
</dbReference>
<dbReference type="PANTHER" id="PTHR11511">
    <property type="entry name" value="LARVAL STORAGE PROTEIN/PHENOLOXIDASE"/>
    <property type="match status" value="1"/>
</dbReference>
<evidence type="ECO:0000313" key="10">
    <source>
        <dbReference type="EMBL" id="CAL8072418.1"/>
    </source>
</evidence>
<keyword evidence="4" id="KW-0964">Secreted</keyword>
<dbReference type="InterPro" id="IPR014756">
    <property type="entry name" value="Ig_E-set"/>
</dbReference>
<evidence type="ECO:0000256" key="3">
    <source>
        <dbReference type="ARBA" id="ARBA00009928"/>
    </source>
</evidence>
<dbReference type="Proteomes" id="UP001642540">
    <property type="component" value="Unassembled WGS sequence"/>
</dbReference>
<feature type="compositionally biased region" description="Polar residues" evidence="8">
    <location>
        <begin position="778"/>
        <end position="787"/>
    </location>
</feature>
<dbReference type="InterPro" id="IPR005204">
    <property type="entry name" value="Hemocyanin_N"/>
</dbReference>